<dbReference type="AlphaFoldDB" id="A0A7C8JJ88"/>
<comment type="caution">
    <text evidence="1">The sequence shown here is derived from an EMBL/GenBank/DDBJ whole genome shotgun (WGS) entry which is preliminary data.</text>
</comment>
<evidence type="ECO:0000313" key="1">
    <source>
        <dbReference type="EMBL" id="KAF3112717.1"/>
    </source>
</evidence>
<organism evidence="1 2">
    <name type="scientific">Orbilia oligospora</name>
    <name type="common">Nematode-trapping fungus</name>
    <name type="synonym">Arthrobotrys oligospora</name>
    <dbReference type="NCBI Taxonomy" id="2813651"/>
    <lineage>
        <taxon>Eukaryota</taxon>
        <taxon>Fungi</taxon>
        <taxon>Dikarya</taxon>
        <taxon>Ascomycota</taxon>
        <taxon>Pezizomycotina</taxon>
        <taxon>Orbiliomycetes</taxon>
        <taxon>Orbiliales</taxon>
        <taxon>Orbiliaceae</taxon>
        <taxon>Orbilia</taxon>
    </lineage>
</organism>
<sequence length="284" mass="33327">MGLPRAEIASRCGFTSEIANNRRNEPFHKVNPPREPTSEEQYVIARKVWGELNLYSKREKDFGFGPGENFTLSDLCSYLEFYVLISRGLIKETVKLDTVISHFSHLRACDSRDGNGTITDEMATKIRDWIRPTLSSTYNLTTDMRDKVHVNALEFFEITKYIWVEDNDYSMREELLRRAGDCQFRDTRAPVECDLDRLQEAYQKDETLQQLYKIMEDLEKVPDQDSPKELKVDEIVRARRDIFLRKAQIERMTFKQQRTEFFDQIETLDINNQIEGIPVGRESS</sequence>
<gene>
    <name evidence="1" type="ORF">TWF102_004114</name>
</gene>
<protein>
    <submittedName>
        <fullName evidence="1">Uncharacterized protein</fullName>
    </submittedName>
</protein>
<accession>A0A7C8JJ88</accession>
<evidence type="ECO:0000313" key="2">
    <source>
        <dbReference type="Proteomes" id="UP000475325"/>
    </source>
</evidence>
<dbReference type="Proteomes" id="UP000475325">
    <property type="component" value="Unassembled WGS sequence"/>
</dbReference>
<proteinExistence type="predicted"/>
<dbReference type="EMBL" id="WIQW01000002">
    <property type="protein sequence ID" value="KAF3112717.1"/>
    <property type="molecule type" value="Genomic_DNA"/>
</dbReference>
<name>A0A7C8JJ88_ORBOL</name>
<reference evidence="1 2" key="1">
    <citation type="submission" date="2019-06" db="EMBL/GenBank/DDBJ databases">
        <authorList>
            <person name="Palmer J.M."/>
        </authorList>
    </citation>
    <scope>NUCLEOTIDE SEQUENCE [LARGE SCALE GENOMIC DNA]</scope>
    <source>
        <strain evidence="1 2">TWF102</strain>
    </source>
</reference>